<evidence type="ECO:0000256" key="2">
    <source>
        <dbReference type="SAM" id="SignalP"/>
    </source>
</evidence>
<feature type="region of interest" description="Disordered" evidence="1">
    <location>
        <begin position="499"/>
        <end position="522"/>
    </location>
</feature>
<feature type="region of interest" description="Disordered" evidence="1">
    <location>
        <begin position="288"/>
        <end position="349"/>
    </location>
</feature>
<reference evidence="3 4" key="1">
    <citation type="submission" date="2015-09" db="EMBL/GenBank/DDBJ databases">
        <title>Host preference determinants of Valsa canker pathogens revealed by comparative genomics.</title>
        <authorList>
            <person name="Yin Z."/>
            <person name="Huang L."/>
        </authorList>
    </citation>
    <scope>NUCLEOTIDE SEQUENCE [LARGE SCALE GENOMIC DNA]</scope>
    <source>
        <strain evidence="3 4">03-1</strain>
    </source>
</reference>
<comment type="caution">
    <text evidence="3">The sequence shown here is derived from an EMBL/GenBank/DDBJ whole genome shotgun (WGS) entry which is preliminary data.</text>
</comment>
<evidence type="ECO:0000313" key="3">
    <source>
        <dbReference type="EMBL" id="ROW02421.1"/>
    </source>
</evidence>
<dbReference type="EMBL" id="LKEA01000017">
    <property type="protein sequence ID" value="ROW02421.1"/>
    <property type="molecule type" value="Genomic_DNA"/>
</dbReference>
<name>A0A423WGE2_9PEZI</name>
<feature type="region of interest" description="Disordered" evidence="1">
    <location>
        <begin position="384"/>
        <end position="414"/>
    </location>
</feature>
<feature type="chain" id="PRO_5019431011" description="Ecp2 effector protein domain-containing protein" evidence="2">
    <location>
        <begin position="20"/>
        <end position="603"/>
    </location>
</feature>
<evidence type="ECO:0000256" key="1">
    <source>
        <dbReference type="SAM" id="MobiDB-lite"/>
    </source>
</evidence>
<protein>
    <recommendedName>
        <fullName evidence="5">Ecp2 effector protein domain-containing protein</fullName>
    </recommendedName>
</protein>
<feature type="region of interest" description="Disordered" evidence="1">
    <location>
        <begin position="556"/>
        <end position="580"/>
    </location>
</feature>
<keyword evidence="2" id="KW-0732">Signal</keyword>
<accession>A0A423WGE2</accession>
<gene>
    <name evidence="3" type="ORF">VMCG_06037</name>
</gene>
<feature type="compositionally biased region" description="Polar residues" evidence="1">
    <location>
        <begin position="312"/>
        <end position="344"/>
    </location>
</feature>
<dbReference type="Proteomes" id="UP000283895">
    <property type="component" value="Unassembled WGS sequence"/>
</dbReference>
<organism evidence="3 4">
    <name type="scientific">Cytospora schulzeri</name>
    <dbReference type="NCBI Taxonomy" id="448051"/>
    <lineage>
        <taxon>Eukaryota</taxon>
        <taxon>Fungi</taxon>
        <taxon>Dikarya</taxon>
        <taxon>Ascomycota</taxon>
        <taxon>Pezizomycotina</taxon>
        <taxon>Sordariomycetes</taxon>
        <taxon>Sordariomycetidae</taxon>
        <taxon>Diaporthales</taxon>
        <taxon>Cytosporaceae</taxon>
        <taxon>Cytospora</taxon>
    </lineage>
</organism>
<sequence>MKLHFAAWLLATSILTATSMPWDRDVARKVLEEAEEEITNLSIGDDLPPSVPTCASADWALPTTLSFCNATSAPSINPDIVYRLFKGPYTSASSYSLLRSHHGMLWASRNSYNPRSMGTQIFICNFGEYDVAYSGAEYNIVNDMLNAKCGDKGGWIYFIAWKLWVGRDVTNEDAVSPSAGSGLDGYTRKTFLHQPKAEKESSATPQPPDRAKLTQLRHTLKTISDMLDEVDGRFIYLLDHHDKDLDEAESSGSPMSSVNPLVLSIDLHLTDMQRSSSALCKLVSKYRPGNRQEGGQPEPAMGGDVGGLQKLESLSSRDASPQVGVSSHQASATSLSDPVTPNQHTHYHLPTPELSLFPLSPDSLIADNDSSAYARDFSGDLLSSPPPLKVCRQRSSSPPITPIMSVPPLNLTTGSFPARSTTSLRLQMNHNHRRAVSSPFDYELGYLDGQIGDTSVLGRRHYLNLDQLPHRLRRAPMLRSVKSIESNWAFTNQSSPEFRSHTLAPGELYPSGSPVRGRLSSDSRCGLEPIGEVEADQMDTRAHSLELRRYNSRHFSTEEKTRRLRSRRRGSAPSGGLHVDSDEPLRIEELMEFLREGNSIRQL</sequence>
<feature type="signal peptide" evidence="2">
    <location>
        <begin position="1"/>
        <end position="19"/>
    </location>
</feature>
<proteinExistence type="predicted"/>
<evidence type="ECO:0000313" key="4">
    <source>
        <dbReference type="Proteomes" id="UP000283895"/>
    </source>
</evidence>
<keyword evidence="4" id="KW-1185">Reference proteome</keyword>
<evidence type="ECO:0008006" key="5">
    <source>
        <dbReference type="Google" id="ProtNLM"/>
    </source>
</evidence>
<dbReference type="AlphaFoldDB" id="A0A423WGE2"/>
<dbReference type="OrthoDB" id="5236782at2759"/>